<dbReference type="Proteomes" id="UP000437131">
    <property type="component" value="Unassembled WGS sequence"/>
</dbReference>
<dbReference type="InterPro" id="IPR051598">
    <property type="entry name" value="TSUP/Inactive_protease-like"/>
</dbReference>
<evidence type="ECO:0000256" key="1">
    <source>
        <dbReference type="ARBA" id="ARBA00004141"/>
    </source>
</evidence>
<evidence type="ECO:0000313" key="8">
    <source>
        <dbReference type="Proteomes" id="UP000437131"/>
    </source>
</evidence>
<proteinExistence type="inferred from homology"/>
<keyword evidence="6" id="KW-1003">Cell membrane</keyword>
<dbReference type="EMBL" id="WMIA01000004">
    <property type="protein sequence ID" value="MTF38227.1"/>
    <property type="molecule type" value="Genomic_DNA"/>
</dbReference>
<organism evidence="7 8">
    <name type="scientific">Cyanobacterium aponinum 0216</name>
    <dbReference type="NCBI Taxonomy" id="2676140"/>
    <lineage>
        <taxon>Bacteria</taxon>
        <taxon>Bacillati</taxon>
        <taxon>Cyanobacteriota</taxon>
        <taxon>Cyanophyceae</taxon>
        <taxon>Oscillatoriophycideae</taxon>
        <taxon>Chroococcales</taxon>
        <taxon>Geminocystaceae</taxon>
        <taxon>Cyanobacterium</taxon>
    </lineage>
</organism>
<feature type="transmembrane region" description="Helical" evidence="6">
    <location>
        <begin position="212"/>
        <end position="232"/>
    </location>
</feature>
<dbReference type="InterPro" id="IPR002781">
    <property type="entry name" value="TM_pro_TauE-like"/>
</dbReference>
<evidence type="ECO:0000256" key="4">
    <source>
        <dbReference type="ARBA" id="ARBA00022989"/>
    </source>
</evidence>
<evidence type="ECO:0000256" key="3">
    <source>
        <dbReference type="ARBA" id="ARBA00022692"/>
    </source>
</evidence>
<keyword evidence="4 6" id="KW-1133">Transmembrane helix</keyword>
<reference evidence="7 8" key="1">
    <citation type="submission" date="2019-11" db="EMBL/GenBank/DDBJ databases">
        <title>Isolation of a new High Light Tolerant Cyanobacteria.</title>
        <authorList>
            <person name="Dobson Z."/>
            <person name="Vaughn N."/>
            <person name="Vaughn M."/>
            <person name="Fromme P."/>
            <person name="Mazor Y."/>
        </authorList>
    </citation>
    <scope>NUCLEOTIDE SEQUENCE [LARGE SCALE GENOMIC DNA]</scope>
    <source>
        <strain evidence="7 8">0216</strain>
    </source>
</reference>
<evidence type="ECO:0000256" key="2">
    <source>
        <dbReference type="ARBA" id="ARBA00009142"/>
    </source>
</evidence>
<comment type="similarity">
    <text evidence="2 6">Belongs to the 4-toluene sulfonate uptake permease (TSUP) (TC 2.A.102) family.</text>
</comment>
<dbReference type="GO" id="GO:0005886">
    <property type="term" value="C:plasma membrane"/>
    <property type="evidence" value="ECO:0007669"/>
    <property type="project" value="UniProtKB-SubCell"/>
</dbReference>
<evidence type="ECO:0000256" key="5">
    <source>
        <dbReference type="ARBA" id="ARBA00023136"/>
    </source>
</evidence>
<feature type="transmembrane region" description="Helical" evidence="6">
    <location>
        <begin position="244"/>
        <end position="259"/>
    </location>
</feature>
<sequence length="260" mass="27728">MRYTIALFLAVLVGLSLGLIGGGGSILAVPILKYVVGVTAKEAIAMSLFIVGIVSIVGLIPHWQQKNVNLPVALSFIPPAMIGAFLGSKITTLSFITDTIQLVSFAIIMLLASILMIKKSSKKNKDKKEENSRKITSKNKIYQKIILTTFQGFGVGVLTGFVGVGGGFLIIPCLVLVGGIPMKEAVGTSLLIIATNSASAFLGYLNQVELNWFVMITFSLFASLGIIIGAKLSQTIEAKSLQKAFGYFVLVVAVFILIVR</sequence>
<dbReference type="RefSeq" id="WP_155083131.1">
    <property type="nucleotide sequence ID" value="NZ_WMIA01000004.1"/>
</dbReference>
<dbReference type="AlphaFoldDB" id="A0A844GP32"/>
<accession>A0A844GP32</accession>
<comment type="subcellular location">
    <subcellularLocation>
        <location evidence="6">Cell membrane</location>
        <topology evidence="6">Multi-pass membrane protein</topology>
    </subcellularLocation>
    <subcellularLocation>
        <location evidence="1">Membrane</location>
        <topology evidence="1">Multi-pass membrane protein</topology>
    </subcellularLocation>
</comment>
<dbReference type="PANTHER" id="PTHR43701">
    <property type="entry name" value="MEMBRANE TRANSPORTER PROTEIN MJ0441-RELATED"/>
    <property type="match status" value="1"/>
</dbReference>
<feature type="transmembrane region" description="Helical" evidence="6">
    <location>
        <begin position="99"/>
        <end position="117"/>
    </location>
</feature>
<feature type="transmembrane region" description="Helical" evidence="6">
    <location>
        <begin position="68"/>
        <end position="87"/>
    </location>
</feature>
<dbReference type="PANTHER" id="PTHR43701:SF2">
    <property type="entry name" value="MEMBRANE TRANSPORTER PROTEIN YJNA-RELATED"/>
    <property type="match status" value="1"/>
</dbReference>
<feature type="transmembrane region" description="Helical" evidence="6">
    <location>
        <begin position="153"/>
        <end position="180"/>
    </location>
</feature>
<feature type="transmembrane region" description="Helical" evidence="6">
    <location>
        <begin position="186"/>
        <end position="205"/>
    </location>
</feature>
<evidence type="ECO:0000256" key="6">
    <source>
        <dbReference type="RuleBase" id="RU363041"/>
    </source>
</evidence>
<keyword evidence="5 6" id="KW-0472">Membrane</keyword>
<protein>
    <recommendedName>
        <fullName evidence="6">Probable membrane transporter protein</fullName>
    </recommendedName>
</protein>
<name>A0A844GP32_9CHRO</name>
<feature type="transmembrane region" description="Helical" evidence="6">
    <location>
        <begin position="44"/>
        <end position="61"/>
    </location>
</feature>
<dbReference type="Pfam" id="PF01925">
    <property type="entry name" value="TauE"/>
    <property type="match status" value="1"/>
</dbReference>
<gene>
    <name evidence="7" type="ORF">GGC33_04745</name>
</gene>
<evidence type="ECO:0000313" key="7">
    <source>
        <dbReference type="EMBL" id="MTF38227.1"/>
    </source>
</evidence>
<keyword evidence="3 6" id="KW-0812">Transmembrane</keyword>
<comment type="caution">
    <text evidence="7">The sequence shown here is derived from an EMBL/GenBank/DDBJ whole genome shotgun (WGS) entry which is preliminary data.</text>
</comment>